<organism evidence="1 2">
    <name type="scientific">Lindgomyces ingoldianus</name>
    <dbReference type="NCBI Taxonomy" id="673940"/>
    <lineage>
        <taxon>Eukaryota</taxon>
        <taxon>Fungi</taxon>
        <taxon>Dikarya</taxon>
        <taxon>Ascomycota</taxon>
        <taxon>Pezizomycotina</taxon>
        <taxon>Dothideomycetes</taxon>
        <taxon>Pleosporomycetidae</taxon>
        <taxon>Pleosporales</taxon>
        <taxon>Lindgomycetaceae</taxon>
        <taxon>Lindgomyces</taxon>
    </lineage>
</organism>
<proteinExistence type="predicted"/>
<protein>
    <submittedName>
        <fullName evidence="1">Phosphoribosylglycinamide formyltransferase</fullName>
    </submittedName>
</protein>
<evidence type="ECO:0000313" key="2">
    <source>
        <dbReference type="Proteomes" id="UP000799755"/>
    </source>
</evidence>
<name>A0ACB6RDZ0_9PLEO</name>
<keyword evidence="2" id="KW-1185">Reference proteome</keyword>
<accession>A0ACB6RDZ0</accession>
<gene>
    <name evidence="1" type="ORF">BDR25DRAFT_274522</name>
</gene>
<dbReference type="Proteomes" id="UP000799755">
    <property type="component" value="Unassembled WGS sequence"/>
</dbReference>
<reference evidence="1" key="1">
    <citation type="journal article" date="2020" name="Stud. Mycol.">
        <title>101 Dothideomycetes genomes: a test case for predicting lifestyles and emergence of pathogens.</title>
        <authorList>
            <person name="Haridas S."/>
            <person name="Albert R."/>
            <person name="Binder M."/>
            <person name="Bloem J."/>
            <person name="Labutti K."/>
            <person name="Salamov A."/>
            <person name="Andreopoulos B."/>
            <person name="Baker S."/>
            <person name="Barry K."/>
            <person name="Bills G."/>
            <person name="Bluhm B."/>
            <person name="Cannon C."/>
            <person name="Castanera R."/>
            <person name="Culley D."/>
            <person name="Daum C."/>
            <person name="Ezra D."/>
            <person name="Gonzalez J."/>
            <person name="Henrissat B."/>
            <person name="Kuo A."/>
            <person name="Liang C."/>
            <person name="Lipzen A."/>
            <person name="Lutzoni F."/>
            <person name="Magnuson J."/>
            <person name="Mondo S."/>
            <person name="Nolan M."/>
            <person name="Ohm R."/>
            <person name="Pangilinan J."/>
            <person name="Park H.-J."/>
            <person name="Ramirez L."/>
            <person name="Alfaro M."/>
            <person name="Sun H."/>
            <person name="Tritt A."/>
            <person name="Yoshinaga Y."/>
            <person name="Zwiers L.-H."/>
            <person name="Turgeon B."/>
            <person name="Goodwin S."/>
            <person name="Spatafora J."/>
            <person name="Crous P."/>
            <person name="Grigoriev I."/>
        </authorList>
    </citation>
    <scope>NUCLEOTIDE SEQUENCE</scope>
    <source>
        <strain evidence="1">ATCC 200398</strain>
    </source>
</reference>
<sequence length="217" mass="23673">MSTPHFNLAVLISGNGSNLQALIDACASSALPNTRITHVISNRKAAYGLERAKKASIPTSYHNLVPYKKKHAETLDGAQVARAEYDADLAKIVLNLDPRPDVIVCAGWMHIVTPDFLNPIAEADIKIINLHPALPGEFAGAGAIERAWQAFQKGDIKRTGVMIHEVIAEVDAGKAIVTQEVPLREGESLEDLEQRIHGIEHELIVEGTRRTLATIKR</sequence>
<evidence type="ECO:0000313" key="1">
    <source>
        <dbReference type="EMBL" id="KAF2477406.1"/>
    </source>
</evidence>
<comment type="caution">
    <text evidence="1">The sequence shown here is derived from an EMBL/GenBank/DDBJ whole genome shotgun (WGS) entry which is preliminary data.</text>
</comment>
<dbReference type="EMBL" id="MU003492">
    <property type="protein sequence ID" value="KAF2477406.1"/>
    <property type="molecule type" value="Genomic_DNA"/>
</dbReference>